<evidence type="ECO:0000313" key="2">
    <source>
        <dbReference type="Proteomes" id="UP001153334"/>
    </source>
</evidence>
<name>A0ACC2J572_9PEZI</name>
<keyword evidence="2" id="KW-1185">Reference proteome</keyword>
<sequence length="295" mass="33282">MTWGYGETPSTSELIYLQSFLGLVDTKCISDSEKSKLIAAGYKIDSNSRWLPYNLTFNPRIETPADAAFPESLLAHNCLYALDSSFNSDIWTFVLNQFITGVVQREYPEDSVQQASYVGPTQLLSMFDSFHVNETTIDYAMSKLADAMTLWIRTHGYAPHSKRAIGKEFRSAICVKVNWNWVALPAILTGLTLIFFLLTVISTHRQGLPIWKGSPLNFLFHGPAGRDWVNPDLVAMSSRSSTTAFTTEREMRELADRVTVKVSKDEDGSLYLKQVEPRSIKRRKYRGLQPSTSSN</sequence>
<proteinExistence type="predicted"/>
<accession>A0ACC2J572</accession>
<comment type="caution">
    <text evidence="1">The sequence shown here is derived from an EMBL/GenBank/DDBJ whole genome shotgun (WGS) entry which is preliminary data.</text>
</comment>
<organism evidence="1 2">
    <name type="scientific">Nemania bipapillata</name>
    <dbReference type="NCBI Taxonomy" id="110536"/>
    <lineage>
        <taxon>Eukaryota</taxon>
        <taxon>Fungi</taxon>
        <taxon>Dikarya</taxon>
        <taxon>Ascomycota</taxon>
        <taxon>Pezizomycotina</taxon>
        <taxon>Sordariomycetes</taxon>
        <taxon>Xylariomycetidae</taxon>
        <taxon>Xylariales</taxon>
        <taxon>Xylariaceae</taxon>
        <taxon>Nemania</taxon>
    </lineage>
</organism>
<dbReference type="EMBL" id="JAPESX010000202">
    <property type="protein sequence ID" value="KAJ8122609.1"/>
    <property type="molecule type" value="Genomic_DNA"/>
</dbReference>
<dbReference type="Proteomes" id="UP001153334">
    <property type="component" value="Unassembled WGS sequence"/>
</dbReference>
<reference evidence="1" key="1">
    <citation type="submission" date="2022-11" db="EMBL/GenBank/DDBJ databases">
        <title>Genome Sequence of Nemania bipapillata.</title>
        <authorList>
            <person name="Buettner E."/>
        </authorList>
    </citation>
    <scope>NUCLEOTIDE SEQUENCE</scope>
    <source>
        <strain evidence="1">CP14</strain>
    </source>
</reference>
<protein>
    <submittedName>
        <fullName evidence="1">Uncharacterized protein</fullName>
    </submittedName>
</protein>
<gene>
    <name evidence="1" type="ORF">ONZ43_g1238</name>
</gene>
<evidence type="ECO:0000313" key="1">
    <source>
        <dbReference type="EMBL" id="KAJ8122609.1"/>
    </source>
</evidence>